<proteinExistence type="predicted"/>
<dbReference type="SUPFAM" id="SSF48403">
    <property type="entry name" value="Ankyrin repeat"/>
    <property type="match status" value="1"/>
</dbReference>
<sequence length="379" mass="43655">MGCDSTSPEKSQNIQWLMACATNDKQYVKEHMDQFKRSRESRQYDLAQIDGRQILIVPNFTGIMYAIHQDNLEIVELIADAELDLALHTDTYLPARSRVPFDQTFVQDQRARRIFAQNAVTNSVCVAQDSNLLELSLLLGNVKAFQLLLDKLSKRDRDTQKLLLRHCNQSSQNALLMLTALNTPDSYETLLDFGKLLIQNQFSLTNVYGDNGISYAHRFGNYKFLDYFLGLAQDQKYRHQCDRYVQKLRQMKQQQKCDPKSATKCQLLIENYKNKIYPDAPDWLMKKDTKIDPKSNSGENFDQDGTNVTRVAGDVLTRVDQLLLEMDQNPILDQKDFGIASNFFEEPQSVVHKPEQQEQSVVSVIQYGQTRDFNQIADD</sequence>
<reference evidence="2 3" key="2">
    <citation type="submission" date="2024-07" db="EMBL/GenBank/DDBJ databases">
        <authorList>
            <person name="Akdeniz Z."/>
        </authorList>
    </citation>
    <scope>NUCLEOTIDE SEQUENCE [LARGE SCALE GENOMIC DNA]</scope>
</reference>
<gene>
    <name evidence="1" type="ORF">HINF_LOCUS3507</name>
    <name evidence="2" type="ORF">HINF_LOCUS57367</name>
</gene>
<reference evidence="1" key="1">
    <citation type="submission" date="2023-06" db="EMBL/GenBank/DDBJ databases">
        <authorList>
            <person name="Kurt Z."/>
        </authorList>
    </citation>
    <scope>NUCLEOTIDE SEQUENCE</scope>
</reference>
<accession>A0AA86N9Y8</accession>
<comment type="caution">
    <text evidence="1">The sequence shown here is derived from an EMBL/GenBank/DDBJ whole genome shotgun (WGS) entry which is preliminary data.</text>
</comment>
<organism evidence="1">
    <name type="scientific">Hexamita inflata</name>
    <dbReference type="NCBI Taxonomy" id="28002"/>
    <lineage>
        <taxon>Eukaryota</taxon>
        <taxon>Metamonada</taxon>
        <taxon>Diplomonadida</taxon>
        <taxon>Hexamitidae</taxon>
        <taxon>Hexamitinae</taxon>
        <taxon>Hexamita</taxon>
    </lineage>
</organism>
<evidence type="ECO:0000313" key="1">
    <source>
        <dbReference type="EMBL" id="CAI9915862.1"/>
    </source>
</evidence>
<dbReference type="EMBL" id="CATOUU010000082">
    <property type="protein sequence ID" value="CAI9915862.1"/>
    <property type="molecule type" value="Genomic_DNA"/>
</dbReference>
<dbReference type="Gene3D" id="1.25.40.20">
    <property type="entry name" value="Ankyrin repeat-containing domain"/>
    <property type="match status" value="1"/>
</dbReference>
<keyword evidence="3" id="KW-1185">Reference proteome</keyword>
<protein>
    <submittedName>
        <fullName evidence="1">Uncharacterized protein</fullName>
    </submittedName>
</protein>
<evidence type="ECO:0000313" key="2">
    <source>
        <dbReference type="EMBL" id="CAL6075770.1"/>
    </source>
</evidence>
<evidence type="ECO:0000313" key="3">
    <source>
        <dbReference type="Proteomes" id="UP001642409"/>
    </source>
</evidence>
<dbReference type="Proteomes" id="UP001642409">
    <property type="component" value="Unassembled WGS sequence"/>
</dbReference>
<name>A0AA86N9Y8_9EUKA</name>
<dbReference type="InterPro" id="IPR036770">
    <property type="entry name" value="Ankyrin_rpt-contain_sf"/>
</dbReference>
<dbReference type="EMBL" id="CAXDID020000316">
    <property type="protein sequence ID" value="CAL6075770.1"/>
    <property type="molecule type" value="Genomic_DNA"/>
</dbReference>
<dbReference type="AlphaFoldDB" id="A0AA86N9Y8"/>